<dbReference type="Pfam" id="PF04055">
    <property type="entry name" value="Radical_SAM"/>
    <property type="match status" value="1"/>
</dbReference>
<accession>A0AAU8ID25</accession>
<evidence type="ECO:0000256" key="6">
    <source>
        <dbReference type="ARBA" id="ARBA00022723"/>
    </source>
</evidence>
<dbReference type="InterPro" id="IPR034457">
    <property type="entry name" value="Organic_radical-activating"/>
</dbReference>
<keyword evidence="5 10" id="KW-0949">S-adenosyl-L-methionine</keyword>
<feature type="domain" description="Radical SAM core" evidence="11">
    <location>
        <begin position="27"/>
        <end position="258"/>
    </location>
</feature>
<dbReference type="GO" id="GO:0043365">
    <property type="term" value="F:[formate-C-acetyltransferase]-activating enzyme activity"/>
    <property type="evidence" value="ECO:0007669"/>
    <property type="project" value="UniProtKB-UniRule"/>
</dbReference>
<evidence type="ECO:0000259" key="11">
    <source>
        <dbReference type="PROSITE" id="PS51918"/>
    </source>
</evidence>
<dbReference type="PANTHER" id="PTHR30352">
    <property type="entry name" value="PYRUVATE FORMATE-LYASE-ACTIVATING ENZYME"/>
    <property type="match status" value="1"/>
</dbReference>
<dbReference type="NCBIfam" id="TIGR02493">
    <property type="entry name" value="PFLA"/>
    <property type="match status" value="1"/>
</dbReference>
<reference evidence="12" key="1">
    <citation type="submission" date="2024-06" db="EMBL/GenBank/DDBJ databases">
        <authorList>
            <person name="Fan A."/>
            <person name="Zhang F.Y."/>
            <person name="Zhang L."/>
        </authorList>
    </citation>
    <scope>NUCLEOTIDE SEQUENCE</scope>
    <source>
        <strain evidence="12">Y61</strain>
    </source>
</reference>
<dbReference type="InterPro" id="IPR012839">
    <property type="entry name" value="Organic_radical_activase"/>
</dbReference>
<evidence type="ECO:0000313" key="12">
    <source>
        <dbReference type="EMBL" id="XCJ16109.1"/>
    </source>
</evidence>
<evidence type="ECO:0000256" key="8">
    <source>
        <dbReference type="ARBA" id="ARBA00023004"/>
    </source>
</evidence>
<protein>
    <recommendedName>
        <fullName evidence="3 10">Pyruvate formate-lyase-activating enzyme</fullName>
        <ecNumber evidence="10">1.97.1.4</ecNumber>
    </recommendedName>
</protein>
<dbReference type="AlphaFoldDB" id="A0AAU8ID25"/>
<gene>
    <name evidence="12" type="primary">pflA</name>
    <name evidence="12" type="ORF">ABNN70_10445</name>
</gene>
<name>A0AAU8ID25_9BACL</name>
<dbReference type="SFLD" id="SFLDG01066">
    <property type="entry name" value="organic_radical-activating_enz"/>
    <property type="match status" value="1"/>
</dbReference>
<comment type="function">
    <text evidence="1 10">Activation of pyruvate formate-lyase under anaerobic conditions by generation of an organic free radical, using S-adenosylmethionine and reduced flavodoxin as cosubstrates to produce 5'-deoxy-adenosine.</text>
</comment>
<sequence>MTIKQNKTSGDPGVLGYIHSTESFGAVDGPGIRFVVFMQGCDMRCMYCHNPDTWKTRVGRKRSAAEVLSEALQYRDFWGKDGGITLSGGEILLQPDFALDLFRRAKDEGVHTCLDTSGHPFTREEPFFSLFRELMTVTDLLLVDIKEIDPEKHRKLTGFTNENILDMCRYLSSIGKPIWIRHVLVPGVTDNDEDLKKLNAFIQTLTNVKRVEILPYHTMGIAKYHELGIRYRLDGVDPPTDERIRNAEELLHCADYRK</sequence>
<keyword evidence="8 10" id="KW-0408">Iron</keyword>
<dbReference type="RefSeq" id="WP_353947746.1">
    <property type="nucleotide sequence ID" value="NZ_CP159510.1"/>
</dbReference>
<dbReference type="PIRSF" id="PIRSF000371">
    <property type="entry name" value="PFL_act_enz"/>
    <property type="match status" value="1"/>
</dbReference>
<dbReference type="GO" id="GO:0051539">
    <property type="term" value="F:4 iron, 4 sulfur cluster binding"/>
    <property type="evidence" value="ECO:0007669"/>
    <property type="project" value="UniProtKB-UniRule"/>
</dbReference>
<dbReference type="GO" id="GO:0005737">
    <property type="term" value="C:cytoplasm"/>
    <property type="evidence" value="ECO:0007669"/>
    <property type="project" value="UniProtKB-SubCell"/>
</dbReference>
<keyword evidence="9 10" id="KW-0411">Iron-sulfur</keyword>
<dbReference type="InterPro" id="IPR001989">
    <property type="entry name" value="Radical_activat_CS"/>
</dbReference>
<evidence type="ECO:0000256" key="4">
    <source>
        <dbReference type="ARBA" id="ARBA00022485"/>
    </source>
</evidence>
<keyword evidence="4 10" id="KW-0004">4Fe-4S</keyword>
<keyword evidence="10" id="KW-0963">Cytoplasm</keyword>
<dbReference type="SFLD" id="SFLDS00029">
    <property type="entry name" value="Radical_SAM"/>
    <property type="match status" value="1"/>
</dbReference>
<evidence type="ECO:0000256" key="3">
    <source>
        <dbReference type="ARBA" id="ARBA00021356"/>
    </source>
</evidence>
<evidence type="ECO:0000256" key="7">
    <source>
        <dbReference type="ARBA" id="ARBA00023002"/>
    </source>
</evidence>
<comment type="catalytic activity">
    <reaction evidence="10">
        <text>glycyl-[formate C-acetyltransferase] + reduced [flavodoxin] + S-adenosyl-L-methionine = glycin-2-yl radical-[formate C-acetyltransferase] + semiquinone [flavodoxin] + 5'-deoxyadenosine + L-methionine + H(+)</text>
        <dbReference type="Rhea" id="RHEA:19225"/>
        <dbReference type="Rhea" id="RHEA-COMP:10622"/>
        <dbReference type="Rhea" id="RHEA-COMP:12190"/>
        <dbReference type="Rhea" id="RHEA-COMP:12191"/>
        <dbReference type="Rhea" id="RHEA-COMP:14480"/>
        <dbReference type="ChEBI" id="CHEBI:15378"/>
        <dbReference type="ChEBI" id="CHEBI:17319"/>
        <dbReference type="ChEBI" id="CHEBI:29947"/>
        <dbReference type="ChEBI" id="CHEBI:32722"/>
        <dbReference type="ChEBI" id="CHEBI:57618"/>
        <dbReference type="ChEBI" id="CHEBI:57844"/>
        <dbReference type="ChEBI" id="CHEBI:59789"/>
        <dbReference type="ChEBI" id="CHEBI:140311"/>
        <dbReference type="EC" id="1.97.1.4"/>
    </reaction>
</comment>
<dbReference type="InterPro" id="IPR007197">
    <property type="entry name" value="rSAM"/>
</dbReference>
<keyword evidence="7 10" id="KW-0560">Oxidoreductase</keyword>
<proteinExistence type="inferred from homology"/>
<comment type="cofactor">
    <cofactor evidence="10">
        <name>[4Fe-4S] cluster</name>
        <dbReference type="ChEBI" id="CHEBI:49883"/>
    </cofactor>
    <text evidence="10">Binds 1 [4Fe-4S] cluster. The cluster is coordinated with 3 cysteines and an exchangeable S-adenosyl-L-methionine.</text>
</comment>
<organism evidence="12">
    <name type="scientific">Sporolactobacillus sp. Y61</name>
    <dbReference type="NCBI Taxonomy" id="3160863"/>
    <lineage>
        <taxon>Bacteria</taxon>
        <taxon>Bacillati</taxon>
        <taxon>Bacillota</taxon>
        <taxon>Bacilli</taxon>
        <taxon>Bacillales</taxon>
        <taxon>Sporolactobacillaceae</taxon>
        <taxon>Sporolactobacillus</taxon>
    </lineage>
</organism>
<dbReference type="CDD" id="cd01335">
    <property type="entry name" value="Radical_SAM"/>
    <property type="match status" value="1"/>
</dbReference>
<dbReference type="PANTHER" id="PTHR30352:SF5">
    <property type="entry name" value="PYRUVATE FORMATE-LYASE 1-ACTIVATING ENZYME"/>
    <property type="match status" value="1"/>
</dbReference>
<comment type="subcellular location">
    <subcellularLocation>
        <location evidence="10">Cytoplasm</location>
    </subcellularLocation>
</comment>
<dbReference type="SUPFAM" id="SSF102114">
    <property type="entry name" value="Radical SAM enzymes"/>
    <property type="match status" value="1"/>
</dbReference>
<dbReference type="InterPro" id="IPR058240">
    <property type="entry name" value="rSAM_sf"/>
</dbReference>
<dbReference type="EC" id="1.97.1.4" evidence="10"/>
<keyword evidence="6 10" id="KW-0479">Metal-binding</keyword>
<dbReference type="GO" id="GO:0046872">
    <property type="term" value="F:metal ion binding"/>
    <property type="evidence" value="ECO:0007669"/>
    <property type="project" value="UniProtKB-UniRule"/>
</dbReference>
<keyword evidence="12" id="KW-0670">Pyruvate</keyword>
<evidence type="ECO:0000256" key="5">
    <source>
        <dbReference type="ARBA" id="ARBA00022691"/>
    </source>
</evidence>
<evidence type="ECO:0000256" key="9">
    <source>
        <dbReference type="ARBA" id="ARBA00023014"/>
    </source>
</evidence>
<dbReference type="PROSITE" id="PS51918">
    <property type="entry name" value="RADICAL_SAM"/>
    <property type="match status" value="1"/>
</dbReference>
<dbReference type="InterPro" id="IPR012838">
    <property type="entry name" value="PFL1_activating"/>
</dbReference>
<evidence type="ECO:0000256" key="10">
    <source>
        <dbReference type="RuleBase" id="RU362053"/>
    </source>
</evidence>
<dbReference type="PROSITE" id="PS01087">
    <property type="entry name" value="RADICAL_ACTIVATING"/>
    <property type="match status" value="1"/>
</dbReference>
<evidence type="ECO:0000256" key="2">
    <source>
        <dbReference type="ARBA" id="ARBA00009777"/>
    </source>
</evidence>
<evidence type="ECO:0000256" key="1">
    <source>
        <dbReference type="ARBA" id="ARBA00003141"/>
    </source>
</evidence>
<comment type="similarity">
    <text evidence="2 10">Belongs to the organic radical-activating enzymes family.</text>
</comment>
<dbReference type="InterPro" id="IPR013785">
    <property type="entry name" value="Aldolase_TIM"/>
</dbReference>
<dbReference type="EMBL" id="CP159510">
    <property type="protein sequence ID" value="XCJ16109.1"/>
    <property type="molecule type" value="Genomic_DNA"/>
</dbReference>
<dbReference type="Gene3D" id="3.20.20.70">
    <property type="entry name" value="Aldolase class I"/>
    <property type="match status" value="1"/>
</dbReference>